<dbReference type="GO" id="GO:0102100">
    <property type="term" value="F:mycothiol-arsenate ligase activity"/>
    <property type="evidence" value="ECO:0007669"/>
    <property type="project" value="UniProtKB-EC"/>
</dbReference>
<dbReference type="EC" id="2.8.4.2" evidence="6"/>
<dbReference type="EMBL" id="SJPJ01000002">
    <property type="protein sequence ID" value="TWT76473.1"/>
    <property type="molecule type" value="Genomic_DNA"/>
</dbReference>
<evidence type="ECO:0000256" key="1">
    <source>
        <dbReference type="ARBA" id="ARBA00011063"/>
    </source>
</evidence>
<dbReference type="PANTHER" id="PTHR43428:SF1">
    <property type="entry name" value="ARSENATE REDUCTASE"/>
    <property type="match status" value="1"/>
</dbReference>
<dbReference type="SMART" id="SM00226">
    <property type="entry name" value="LMWPc"/>
    <property type="match status" value="1"/>
</dbReference>
<dbReference type="PRINTS" id="PR00719">
    <property type="entry name" value="LMWPTPASE"/>
</dbReference>
<dbReference type="OrthoDB" id="9784339at2"/>
<dbReference type="Proteomes" id="UP000315010">
    <property type="component" value="Unassembled WGS sequence"/>
</dbReference>
<evidence type="ECO:0000256" key="4">
    <source>
        <dbReference type="PIRSR" id="PIRSR617867-1"/>
    </source>
</evidence>
<protein>
    <submittedName>
        <fullName evidence="6">Arsenate-mycothiol transferase ArsC2</fullName>
        <ecNumber evidence="6">2.8.4.2</ecNumber>
    </submittedName>
</protein>
<feature type="active site" evidence="4">
    <location>
        <position position="16"/>
    </location>
</feature>
<sequence>MAKKNILFLCTGNSCRSQMAEGWARHFHNDTIVAYSAGIEAHGMNPNAMRVMKEAGVDISGQSSKLADTLIDVSLDLVITVCGHADENCPVFLTKAKLVHVGFDDPPKLAKQAASEEEALDQYRRVRDEIRDFVSKRLPDLISED</sequence>
<evidence type="ECO:0000313" key="7">
    <source>
        <dbReference type="Proteomes" id="UP000315010"/>
    </source>
</evidence>
<dbReference type="AlphaFoldDB" id="A0A5C5YNL2"/>
<comment type="similarity">
    <text evidence="1">Belongs to the low molecular weight phosphotyrosine protein phosphatase family.</text>
</comment>
<keyword evidence="6" id="KW-0808">Transferase</keyword>
<dbReference type="InterPro" id="IPR036196">
    <property type="entry name" value="Ptyr_pPase_sf"/>
</dbReference>
<feature type="active site" description="Nucleophile" evidence="4">
    <location>
        <position position="10"/>
    </location>
</feature>
<evidence type="ECO:0000256" key="3">
    <source>
        <dbReference type="ARBA" id="ARBA00022849"/>
    </source>
</evidence>
<dbReference type="InterPro" id="IPR017867">
    <property type="entry name" value="Tyr_phospatase_low_mol_wt"/>
</dbReference>
<accession>A0A5C5YNL2</accession>
<dbReference type="SUPFAM" id="SSF52788">
    <property type="entry name" value="Phosphotyrosine protein phosphatases I"/>
    <property type="match status" value="1"/>
</dbReference>
<evidence type="ECO:0000256" key="2">
    <source>
        <dbReference type="ARBA" id="ARBA00022801"/>
    </source>
</evidence>
<dbReference type="InterPro" id="IPR023485">
    <property type="entry name" value="Ptyr_pPase"/>
</dbReference>
<feature type="domain" description="Phosphotyrosine protein phosphatase I" evidence="5">
    <location>
        <begin position="4"/>
        <end position="140"/>
    </location>
</feature>
<comment type="caution">
    <text evidence="6">The sequence shown here is derived from an EMBL/GenBank/DDBJ whole genome shotgun (WGS) entry which is preliminary data.</text>
</comment>
<reference evidence="6 7" key="1">
    <citation type="submission" date="2019-02" db="EMBL/GenBank/DDBJ databases">
        <title>Deep-cultivation of Planctomycetes and their phenomic and genomic characterization uncovers novel biology.</title>
        <authorList>
            <person name="Wiegand S."/>
            <person name="Jogler M."/>
            <person name="Boedeker C."/>
            <person name="Pinto D."/>
            <person name="Vollmers J."/>
            <person name="Rivas-Marin E."/>
            <person name="Kohn T."/>
            <person name="Peeters S.H."/>
            <person name="Heuer A."/>
            <person name="Rast P."/>
            <person name="Oberbeckmann S."/>
            <person name="Bunk B."/>
            <person name="Jeske O."/>
            <person name="Meyerdierks A."/>
            <person name="Storesund J.E."/>
            <person name="Kallscheuer N."/>
            <person name="Luecker S."/>
            <person name="Lage O.M."/>
            <person name="Pohl T."/>
            <person name="Merkel B.J."/>
            <person name="Hornburger P."/>
            <person name="Mueller R.-W."/>
            <person name="Bruemmer F."/>
            <person name="Labrenz M."/>
            <person name="Spormann A.M."/>
            <person name="Op Den Camp H."/>
            <person name="Overmann J."/>
            <person name="Amann R."/>
            <person name="Jetten M.S.M."/>
            <person name="Mascher T."/>
            <person name="Medema M.H."/>
            <person name="Devos D.P."/>
            <person name="Kaster A.-K."/>
            <person name="Ovreas L."/>
            <person name="Rohde M."/>
            <person name="Galperin M.Y."/>
            <person name="Jogler C."/>
        </authorList>
    </citation>
    <scope>NUCLEOTIDE SEQUENCE [LARGE SCALE GENOMIC DNA]</scope>
    <source>
        <strain evidence="6 7">CA13</strain>
    </source>
</reference>
<dbReference type="Gene3D" id="3.40.50.2300">
    <property type="match status" value="1"/>
</dbReference>
<dbReference type="GO" id="GO:0046685">
    <property type="term" value="P:response to arsenic-containing substance"/>
    <property type="evidence" value="ECO:0007669"/>
    <property type="project" value="UniProtKB-KW"/>
</dbReference>
<evidence type="ECO:0000313" key="6">
    <source>
        <dbReference type="EMBL" id="TWT76473.1"/>
    </source>
</evidence>
<proteinExistence type="inferred from homology"/>
<evidence type="ECO:0000259" key="5">
    <source>
        <dbReference type="SMART" id="SM00226"/>
    </source>
</evidence>
<keyword evidence="7" id="KW-1185">Reference proteome</keyword>
<dbReference type="RefSeq" id="WP_146404236.1">
    <property type="nucleotide sequence ID" value="NZ_SJPJ01000002.1"/>
</dbReference>
<name>A0A5C5YNL2_9BACT</name>
<dbReference type="Pfam" id="PF01451">
    <property type="entry name" value="LMWPc"/>
    <property type="match status" value="1"/>
</dbReference>
<keyword evidence="3" id="KW-0059">Arsenical resistance</keyword>
<dbReference type="GO" id="GO:0004725">
    <property type="term" value="F:protein tyrosine phosphatase activity"/>
    <property type="evidence" value="ECO:0007669"/>
    <property type="project" value="InterPro"/>
</dbReference>
<keyword evidence="2" id="KW-0378">Hydrolase</keyword>
<dbReference type="CDD" id="cd16345">
    <property type="entry name" value="LMWP_ArsC"/>
    <property type="match status" value="1"/>
</dbReference>
<dbReference type="PANTHER" id="PTHR43428">
    <property type="entry name" value="ARSENATE REDUCTASE"/>
    <property type="match status" value="1"/>
</dbReference>
<gene>
    <name evidence="6" type="primary">arsC2</name>
    <name evidence="6" type="ORF">CA13_69670</name>
</gene>
<organism evidence="6 7">
    <name type="scientific">Novipirellula herctigrandis</name>
    <dbReference type="NCBI Taxonomy" id="2527986"/>
    <lineage>
        <taxon>Bacteria</taxon>
        <taxon>Pseudomonadati</taxon>
        <taxon>Planctomycetota</taxon>
        <taxon>Planctomycetia</taxon>
        <taxon>Pirellulales</taxon>
        <taxon>Pirellulaceae</taxon>
        <taxon>Novipirellula</taxon>
    </lineage>
</organism>